<sequence length="407" mass="46137">SIREIIKYHLGAMNVQKMLPIASKDSETKDGDGRGTIKVIDRPTFILKTREGENRAVSPNQRNGGNNFDSSLNVSSNFRKEGDSTNVPMKIQDRRSLSLFLILNMCFQRQNLTDMFFLAVRTVLSTCPEMTNCVKFMDENMQLCESPLEFLYDQQDFLVVGCLGAQGVGKSTVMSLLTSNVASGIFPTQDTSHRESGANCTVGIDFFVTKNRVIYLDTQPILSGSTLDYSTCYDQKKSTTDFINTETNLELQSLQFAAFLFSVCHVVIFVQDWFVDPNLVRFLQTAEMLKPSSTGNMDQDYVEYYPHIVFLHNKAELQDFTPRSMEKVKEFYNKLFSSSRLQTHSGLDLSDNSMEAGLNLFFIPRIVNEGEEPTIRQNRKKLTEKLKTKIHGVARNPMTPTTLTEKN</sequence>
<dbReference type="Pfam" id="PF10220">
    <property type="entry name" value="Smg8_Smg9"/>
    <property type="match status" value="1"/>
</dbReference>
<evidence type="ECO:0000313" key="5">
    <source>
        <dbReference type="Proteomes" id="UP000752696"/>
    </source>
</evidence>
<dbReference type="GO" id="GO:0000184">
    <property type="term" value="P:nuclear-transcribed mRNA catabolic process, nonsense-mediated decay"/>
    <property type="evidence" value="ECO:0007669"/>
    <property type="project" value="UniProtKB-KW"/>
</dbReference>
<organism evidence="4 5">
    <name type="scientific">Heterotrigona itama</name>
    <dbReference type="NCBI Taxonomy" id="395501"/>
    <lineage>
        <taxon>Eukaryota</taxon>
        <taxon>Metazoa</taxon>
        <taxon>Ecdysozoa</taxon>
        <taxon>Arthropoda</taxon>
        <taxon>Hexapoda</taxon>
        <taxon>Insecta</taxon>
        <taxon>Pterygota</taxon>
        <taxon>Neoptera</taxon>
        <taxon>Endopterygota</taxon>
        <taxon>Hymenoptera</taxon>
        <taxon>Apocrita</taxon>
        <taxon>Aculeata</taxon>
        <taxon>Apoidea</taxon>
        <taxon>Anthophila</taxon>
        <taxon>Apidae</taxon>
        <taxon>Heterotrigona</taxon>
    </lineage>
</organism>
<evidence type="ECO:0000256" key="3">
    <source>
        <dbReference type="SAM" id="MobiDB-lite"/>
    </source>
</evidence>
<proteinExistence type="inferred from homology"/>
<dbReference type="Gene3D" id="3.40.50.300">
    <property type="entry name" value="P-loop containing nucleotide triphosphate hydrolases"/>
    <property type="match status" value="1"/>
</dbReference>
<evidence type="ECO:0000256" key="2">
    <source>
        <dbReference type="ARBA" id="ARBA00023161"/>
    </source>
</evidence>
<name>A0A6V7HCU9_9HYME</name>
<dbReference type="PANTHER" id="PTHR14270">
    <property type="entry name" value="NONSENSE-MEDIATED MRNA DECAY FACTOR SMG9"/>
    <property type="match status" value="1"/>
</dbReference>
<dbReference type="OrthoDB" id="79514at2759"/>
<keyword evidence="5" id="KW-1185">Reference proteome</keyword>
<reference evidence="4" key="1">
    <citation type="submission" date="2020-07" db="EMBL/GenBank/DDBJ databases">
        <authorList>
            <person name="Nazaruddin N."/>
        </authorList>
    </citation>
    <scope>NUCLEOTIDE SEQUENCE</scope>
</reference>
<keyword evidence="2" id="KW-0866">Nonsense-mediated mRNA decay</keyword>
<dbReference type="SUPFAM" id="SSF52540">
    <property type="entry name" value="P-loop containing nucleoside triphosphate hydrolases"/>
    <property type="match status" value="1"/>
</dbReference>
<evidence type="ECO:0000256" key="1">
    <source>
        <dbReference type="ARBA" id="ARBA00007712"/>
    </source>
</evidence>
<dbReference type="InterPro" id="IPR019354">
    <property type="entry name" value="SMG8-like"/>
</dbReference>
<protein>
    <recommendedName>
        <fullName evidence="6">Protein SMG9</fullName>
    </recommendedName>
</protein>
<feature type="region of interest" description="Disordered" evidence="3">
    <location>
        <begin position="50"/>
        <end position="72"/>
    </location>
</feature>
<dbReference type="EMBL" id="CAJDYZ010010663">
    <property type="protein sequence ID" value="CAD1478287.1"/>
    <property type="molecule type" value="Genomic_DNA"/>
</dbReference>
<comment type="similarity">
    <text evidence="1">Belongs to the SMG9 family.</text>
</comment>
<dbReference type="AlphaFoldDB" id="A0A6V7HCU9"/>
<dbReference type="InterPro" id="IPR039177">
    <property type="entry name" value="SMG9"/>
</dbReference>
<evidence type="ECO:0000313" key="4">
    <source>
        <dbReference type="EMBL" id="CAD1478287.1"/>
    </source>
</evidence>
<feature type="compositionally biased region" description="Polar residues" evidence="3">
    <location>
        <begin position="57"/>
        <end position="72"/>
    </location>
</feature>
<evidence type="ECO:0008006" key="6">
    <source>
        <dbReference type="Google" id="ProtNLM"/>
    </source>
</evidence>
<accession>A0A6V7HCU9</accession>
<dbReference type="InterPro" id="IPR027417">
    <property type="entry name" value="P-loop_NTPase"/>
</dbReference>
<dbReference type="PANTHER" id="PTHR14270:SF0">
    <property type="entry name" value="NONSENSE-MEDIATED MRNA DECAY FACTOR SMG9"/>
    <property type="match status" value="1"/>
</dbReference>
<feature type="non-terminal residue" evidence="4">
    <location>
        <position position="407"/>
    </location>
</feature>
<comment type="caution">
    <text evidence="4">The sequence shown here is derived from an EMBL/GenBank/DDBJ whole genome shotgun (WGS) entry which is preliminary data.</text>
</comment>
<dbReference type="Proteomes" id="UP000752696">
    <property type="component" value="Unassembled WGS sequence"/>
</dbReference>
<feature type="non-terminal residue" evidence="4">
    <location>
        <position position="1"/>
    </location>
</feature>
<gene>
    <name evidence="4" type="ORF">MHI_LOCUS787943</name>
</gene>